<sequence>YGQYLVKRPRTSCNVPNVPSFDQIWQIRMLRHRRFCANFPVINNYTWTLIAFSILLSLAYLQLLVGHIWQEWHHKKIHHSAFPEELARVLTALAARDEGALVDTSLDVACYDFNAFKYPLNPLVNAILLARRGGLVLPCHNAELQNFNLSICAGKCIIAANLYNSEKVLPNMLVQLVRLAQLLGPRNIFVSIYESGSEDSTPDWLQLLGGLMRAMSVRFSITAGGNLTRTPGQDRIAFLSSVRQAAIDQVLAACNGAALEFCNASRIVFVNDVFFDATGLIRLLQYGTYDVACGLDFEPILADQSLVEQQRFMAQHLQQVWHIPPFLATGFASCDPIFRLWRRRYRRDDSLLRLLPLSFYDIWVARDVGGGRFYRQPPYTRHEPTATRLQAGKPFSAYCCWNGLVALQGYPLLSGRVTFRSHTEGECYASECSLLCDDLHSQGPTRVVIDPSVRVSYRSVAAKHIYGVSSADGSSGAAVVPSAAGNASADGLVAPLDLPYVSWNHTMLVELDVWRKDQGQPLTVECCGLAPGQDKVDFENSCRRAPISELAPKPMIWNISNAYGDKGDGADRNLGR</sequence>
<evidence type="ECO:0000313" key="3">
    <source>
        <dbReference type="Proteomes" id="UP000747110"/>
    </source>
</evidence>
<name>A0A8J4CJG3_9CHLO</name>
<keyword evidence="1" id="KW-1133">Transmembrane helix</keyword>
<feature type="non-terminal residue" evidence="2">
    <location>
        <position position="1"/>
    </location>
</feature>
<keyword evidence="3" id="KW-1185">Reference proteome</keyword>
<protein>
    <recommendedName>
        <fullName evidence="4">Glycosyltransferase family 69 protein</fullName>
    </recommendedName>
</protein>
<dbReference type="OrthoDB" id="534846at2759"/>
<dbReference type="Pfam" id="PF11735">
    <property type="entry name" value="CAP59_mtransfer"/>
    <property type="match status" value="1"/>
</dbReference>
<dbReference type="InterPro" id="IPR021047">
    <property type="entry name" value="Mannosyltransferase_CMT1"/>
</dbReference>
<dbReference type="PANTHER" id="PTHR34144">
    <property type="entry name" value="CHROMOSOME 8, WHOLE GENOME SHOTGUN SEQUENCE"/>
    <property type="match status" value="1"/>
</dbReference>
<accession>A0A8J4CJG3</accession>
<reference evidence="2" key="1">
    <citation type="journal article" date="2021" name="Proc. Natl. Acad. Sci. U.S.A.">
        <title>Three genomes in the algal genus Volvox reveal the fate of a haploid sex-determining region after a transition to homothallism.</title>
        <authorList>
            <person name="Yamamoto K."/>
            <person name="Hamaji T."/>
            <person name="Kawai-Toyooka H."/>
            <person name="Matsuzaki R."/>
            <person name="Takahashi F."/>
            <person name="Nishimura Y."/>
            <person name="Kawachi M."/>
            <person name="Noguchi H."/>
            <person name="Minakuchi Y."/>
            <person name="Umen J.G."/>
            <person name="Toyoda A."/>
            <person name="Nozaki H."/>
        </authorList>
    </citation>
    <scope>NUCLEOTIDE SEQUENCE</scope>
    <source>
        <strain evidence="2">NIES-3786</strain>
    </source>
</reference>
<evidence type="ECO:0000256" key="1">
    <source>
        <dbReference type="SAM" id="Phobius"/>
    </source>
</evidence>
<evidence type="ECO:0008006" key="4">
    <source>
        <dbReference type="Google" id="ProtNLM"/>
    </source>
</evidence>
<dbReference type="Proteomes" id="UP000747110">
    <property type="component" value="Unassembled WGS sequence"/>
</dbReference>
<organism evidence="2 3">
    <name type="scientific">Volvox reticuliferus</name>
    <dbReference type="NCBI Taxonomy" id="1737510"/>
    <lineage>
        <taxon>Eukaryota</taxon>
        <taxon>Viridiplantae</taxon>
        <taxon>Chlorophyta</taxon>
        <taxon>core chlorophytes</taxon>
        <taxon>Chlorophyceae</taxon>
        <taxon>CS clade</taxon>
        <taxon>Chlamydomonadales</taxon>
        <taxon>Volvocaceae</taxon>
        <taxon>Volvox</taxon>
    </lineage>
</organism>
<gene>
    <name evidence="2" type="ORF">Vretifemale_13023</name>
</gene>
<keyword evidence="1" id="KW-0812">Transmembrane</keyword>
<evidence type="ECO:0000313" key="2">
    <source>
        <dbReference type="EMBL" id="GIL84285.1"/>
    </source>
</evidence>
<keyword evidence="1" id="KW-0472">Membrane</keyword>
<feature type="transmembrane region" description="Helical" evidence="1">
    <location>
        <begin position="47"/>
        <end position="69"/>
    </location>
</feature>
<proteinExistence type="predicted"/>
<dbReference type="PANTHER" id="PTHR34144:SF7">
    <property type="entry name" value="EXPORT PROTEIN (CAP59), PUTATIVE (AFU_ORTHOLOGUE AFUA_7G05020)-RELATED"/>
    <property type="match status" value="1"/>
</dbReference>
<dbReference type="AlphaFoldDB" id="A0A8J4CJG3"/>
<dbReference type="EMBL" id="BNCP01000029">
    <property type="protein sequence ID" value="GIL84285.1"/>
    <property type="molecule type" value="Genomic_DNA"/>
</dbReference>
<comment type="caution">
    <text evidence="2">The sequence shown here is derived from an EMBL/GenBank/DDBJ whole genome shotgun (WGS) entry which is preliminary data.</text>
</comment>